<evidence type="ECO:0000313" key="4">
    <source>
        <dbReference type="Proteomes" id="UP000190395"/>
    </source>
</evidence>
<dbReference type="InterPro" id="IPR036116">
    <property type="entry name" value="FN3_sf"/>
</dbReference>
<dbReference type="GeneID" id="303367291"/>
<dbReference type="OrthoDB" id="356522at2"/>
<proteinExistence type="predicted"/>
<keyword evidence="4" id="KW-1185">Reference proteome</keyword>
<dbReference type="EMBL" id="FUXC01000005">
    <property type="protein sequence ID" value="SJZ72249.1"/>
    <property type="molecule type" value="Genomic_DNA"/>
</dbReference>
<dbReference type="Proteomes" id="UP000190395">
    <property type="component" value="Unassembled WGS sequence"/>
</dbReference>
<dbReference type="RefSeq" id="WP_078930795.1">
    <property type="nucleotide sequence ID" value="NZ_FUXC01000005.1"/>
</dbReference>
<dbReference type="AlphaFoldDB" id="A0A1T4MYW4"/>
<evidence type="ECO:0000313" key="3">
    <source>
        <dbReference type="EMBL" id="SJZ72249.1"/>
    </source>
</evidence>
<dbReference type="SMART" id="SM00060">
    <property type="entry name" value="FN3"/>
    <property type="match status" value="4"/>
</dbReference>
<evidence type="ECO:0000259" key="2">
    <source>
        <dbReference type="PROSITE" id="PS50853"/>
    </source>
</evidence>
<gene>
    <name evidence="3" type="ORF">SAMN02745152_01039</name>
</gene>
<protein>
    <recommendedName>
        <fullName evidence="2">Fibronectin type-III domain-containing protein</fullName>
    </recommendedName>
</protein>
<dbReference type="InterPro" id="IPR003961">
    <property type="entry name" value="FN3_dom"/>
</dbReference>
<sequence length="757" mass="84246">MKRKFFILKNLKKISPFFGILTVFCFFSCSAWFQDKVSMQTDGKFVNLGELFKTETKIESLDSPAQVFASQGLYPDSIKLSWTEVENATSYRIERAVVKTVDPSGNWNVPDESEFNSLEIYNVNNSYTDVILKEQIEEDEYFYHYFYKIYAENKEKGLISEGSDNVLSQTRAEGWLFAPPLNLNASKGKSTSKIKLSWDSVSGASRYKIYRGENENNVSFIKTVYGNLTSFDDSISSKDQGTEFYYKITAVNSLGIESAFSKSNMGYSLVEGAPAVSEKVEVADGFGTSLSELKIKWKEVEKTSETAVIRYNLYRTSSKDSVYKKIGSNLTATSYTDKSVSPGLIYYYFVQTVCLDEGLEIKSAFTENSNENFGFLLSAPAELEVGDGSSSEKVILVWSKAIGSQHKNFTYKIYVSSRQEDFYSELMSGIEGIENENGYLEYEIDKYPYFKISTVNSEGLESSQSFAAAPMPAAPQNVTASKTSFMNSDLAPNSNNIYPVKITWEKPAQDEPAGYYIYRSAKTDSGFRKLNENPVTETEFIDDSSESLAKVGVPYFYKVVSINSLGQGKKSNNPQVEYDDAVLEGGDAFKNIKCLGYGALTREQWFREYNKTCMSSQKKLTLMHKPNDTDKLGSESVEGTISGTLRYTAKIAGLGAEIKMPYTNYADFWINNNEKLGVYFCFESGSTDTTSNMSGNGKMSGTVKCSGMYPGEAYYGNLEIKSGAAGGGTYGVKTFDLEGNEILSSGAVDWLVGEEGR</sequence>
<dbReference type="InterPro" id="IPR013783">
    <property type="entry name" value="Ig-like_fold"/>
</dbReference>
<feature type="chain" id="PRO_5010574623" description="Fibronectin type-III domain-containing protein" evidence="1">
    <location>
        <begin position="34"/>
        <end position="757"/>
    </location>
</feature>
<dbReference type="SUPFAM" id="SSF49265">
    <property type="entry name" value="Fibronectin type III"/>
    <property type="match status" value="2"/>
</dbReference>
<keyword evidence="1" id="KW-0732">Signal</keyword>
<name>A0A1T4MYW4_9SPIR</name>
<organism evidence="3 4">
    <name type="scientific">Treponema berlinense</name>
    <dbReference type="NCBI Taxonomy" id="225004"/>
    <lineage>
        <taxon>Bacteria</taxon>
        <taxon>Pseudomonadati</taxon>
        <taxon>Spirochaetota</taxon>
        <taxon>Spirochaetia</taxon>
        <taxon>Spirochaetales</taxon>
        <taxon>Treponemataceae</taxon>
        <taxon>Treponema</taxon>
    </lineage>
</organism>
<evidence type="ECO:0000256" key="1">
    <source>
        <dbReference type="SAM" id="SignalP"/>
    </source>
</evidence>
<feature type="signal peptide" evidence="1">
    <location>
        <begin position="1"/>
        <end position="33"/>
    </location>
</feature>
<dbReference type="Gene3D" id="2.60.40.10">
    <property type="entry name" value="Immunoglobulins"/>
    <property type="match status" value="4"/>
</dbReference>
<dbReference type="STRING" id="225004.SAMN02745152_01039"/>
<dbReference type="CDD" id="cd00063">
    <property type="entry name" value="FN3"/>
    <property type="match status" value="1"/>
</dbReference>
<feature type="domain" description="Fibronectin type-III" evidence="2">
    <location>
        <begin position="179"/>
        <end position="272"/>
    </location>
</feature>
<accession>A0A1T4MYW4</accession>
<dbReference type="PROSITE" id="PS50853">
    <property type="entry name" value="FN3"/>
    <property type="match status" value="1"/>
</dbReference>
<reference evidence="3 4" key="1">
    <citation type="submission" date="2017-02" db="EMBL/GenBank/DDBJ databases">
        <authorList>
            <person name="Peterson S.W."/>
        </authorList>
    </citation>
    <scope>NUCLEOTIDE SEQUENCE [LARGE SCALE GENOMIC DNA]</scope>
    <source>
        <strain evidence="3 4">ATCC BAA-909</strain>
    </source>
</reference>